<dbReference type="InterPro" id="IPR008927">
    <property type="entry name" value="6-PGluconate_DH-like_C_sf"/>
</dbReference>
<dbReference type="AlphaFoldDB" id="A0A291BB69"/>
<dbReference type="GO" id="GO:0046417">
    <property type="term" value="P:chorismate metabolic process"/>
    <property type="evidence" value="ECO:0007669"/>
    <property type="project" value="InterPro"/>
</dbReference>
<dbReference type="GO" id="GO:0004665">
    <property type="term" value="F:prephenate dehydrogenase (NADP+) activity"/>
    <property type="evidence" value="ECO:0007669"/>
    <property type="project" value="InterPro"/>
</dbReference>
<comment type="pathway">
    <text evidence="2">Metabolic intermediate biosynthesis; prephenate biosynthesis; prephenate from chorismate: step 1/1.</text>
</comment>
<dbReference type="Proteomes" id="UP000218160">
    <property type="component" value="Chromosome 2"/>
</dbReference>
<dbReference type="InterPro" id="IPR046826">
    <property type="entry name" value="PDH_N"/>
</dbReference>
<feature type="domain" description="Chorismate mutase" evidence="3">
    <location>
        <begin position="1"/>
        <end position="72"/>
    </location>
</feature>
<dbReference type="Pfam" id="PF20463">
    <property type="entry name" value="PDH_C"/>
    <property type="match status" value="1"/>
</dbReference>
<dbReference type="Gene3D" id="1.10.3660.10">
    <property type="entry name" value="6-phosphogluconate dehydrogenase C-terminal like domain"/>
    <property type="match status" value="1"/>
</dbReference>
<evidence type="ECO:0000256" key="1">
    <source>
        <dbReference type="ARBA" id="ARBA00023002"/>
    </source>
</evidence>
<comment type="pathway">
    <text evidence="2">Amino-acid biosynthesis; L-tyrosine biosynthesis; (4-hydroxyphenyl)pyruvate from prephenate (NAD(+) route): step 1/1.</text>
</comment>
<evidence type="ECO:0000313" key="5">
    <source>
        <dbReference type="EMBL" id="ATF10260.1"/>
    </source>
</evidence>
<dbReference type="GO" id="GO:0005737">
    <property type="term" value="C:cytoplasm"/>
    <property type="evidence" value="ECO:0007669"/>
    <property type="project" value="UniProtKB-SubCell"/>
</dbReference>
<dbReference type="KEGG" id="elux:BTN50_1840"/>
<name>A0A291BB69_9GAMM</name>
<dbReference type="SUPFAM" id="SSF48179">
    <property type="entry name" value="6-phosphogluconate dehydrogenase C-terminal domain-like"/>
    <property type="match status" value="1"/>
</dbReference>
<evidence type="ECO:0000256" key="2">
    <source>
        <dbReference type="PIRNR" id="PIRNR001499"/>
    </source>
</evidence>
<sequence length="357" mass="40180">MMDLLARRLSLVAEVGEIKSKYALPIYAPDREAAMLASRRKEAESQGIPPDLIEDILRRTMRESYASENSSGFKCLNPELRSIVVIGGHGRFGKLFCKLFYLSGYNVKILNNHDWDCAGEILIDAGMVVVAVPINQTEAIIRQLCNLPDDCILADLTSIKSAPLQAMLESHAGPVIGLHPMFGHEITSLAKQVIVYCDGRNPETYQWLLAQFRIWGANLHRISAIEHDQDMTLIQALRHFTSFVYGLHLAAENPNLSQLTALSYPTYRLELTMVGRLFAQDAQLYADIIMSSSQNINMIKRFHRRFGDAIKFLDNQDTEGFIATFGLVKNWFGDFAPLFLKESQNLLQQAHDTAQCD</sequence>
<dbReference type="GO" id="GO:0004106">
    <property type="term" value="F:chorismate mutase activity"/>
    <property type="evidence" value="ECO:0007669"/>
    <property type="project" value="InterPro"/>
</dbReference>
<keyword evidence="2" id="KW-0963">Cytoplasm</keyword>
<dbReference type="SMART" id="SM00830">
    <property type="entry name" value="CM_2"/>
    <property type="match status" value="1"/>
</dbReference>
<gene>
    <name evidence="5" type="ORF">BTN50_1840</name>
</gene>
<keyword evidence="1 2" id="KW-0560">Oxidoreductase</keyword>
<keyword evidence="2" id="KW-0827">Tyrosine biosynthesis</keyword>
<dbReference type="Pfam" id="PF01817">
    <property type="entry name" value="CM_2"/>
    <property type="match status" value="1"/>
</dbReference>
<keyword evidence="2" id="KW-0028">Amino-acid biosynthesis</keyword>
<dbReference type="PANTHER" id="PTHR21363:SF0">
    <property type="entry name" value="PREPHENATE DEHYDROGENASE [NADP(+)]"/>
    <property type="match status" value="1"/>
</dbReference>
<dbReference type="GO" id="GO:0070403">
    <property type="term" value="F:NAD+ binding"/>
    <property type="evidence" value="ECO:0007669"/>
    <property type="project" value="InterPro"/>
</dbReference>
<keyword evidence="2" id="KW-0057">Aromatic amino acid biosynthesis</keyword>
<dbReference type="Gene3D" id="3.40.50.720">
    <property type="entry name" value="NAD(P)-binding Rossmann-like Domain"/>
    <property type="match status" value="1"/>
</dbReference>
<dbReference type="InterPro" id="IPR046825">
    <property type="entry name" value="PDH_C"/>
</dbReference>
<evidence type="ECO:0000259" key="3">
    <source>
        <dbReference type="PROSITE" id="PS51168"/>
    </source>
</evidence>
<dbReference type="PROSITE" id="PS51176">
    <property type="entry name" value="PDH_ADH"/>
    <property type="match status" value="1"/>
</dbReference>
<dbReference type="InterPro" id="IPR008244">
    <property type="entry name" value="Chor_mut/prephenate_DH_T"/>
</dbReference>
<evidence type="ECO:0000313" key="6">
    <source>
        <dbReference type="Proteomes" id="UP000218160"/>
    </source>
</evidence>
<dbReference type="NCBIfam" id="NF008400">
    <property type="entry name" value="PRK11199.1"/>
    <property type="match status" value="1"/>
</dbReference>
<dbReference type="UniPathway" id="UPA00122">
    <property type="reaction ID" value="UER00961"/>
</dbReference>
<protein>
    <recommendedName>
        <fullName evidence="2">T-protein</fullName>
    </recommendedName>
</protein>
<dbReference type="InterPro" id="IPR002701">
    <property type="entry name" value="CM_II_prokaryot"/>
</dbReference>
<dbReference type="PROSITE" id="PS51168">
    <property type="entry name" value="CHORISMATE_MUT_2"/>
    <property type="match status" value="1"/>
</dbReference>
<comment type="subcellular location">
    <subcellularLocation>
        <location evidence="2">Cytoplasm</location>
    </subcellularLocation>
</comment>
<reference evidence="6" key="1">
    <citation type="submission" date="2017-04" db="EMBL/GenBank/DDBJ databases">
        <title>Genome evolution of the luminous symbionts of deep sea anglerfish.</title>
        <authorList>
            <person name="Hendry T.A."/>
        </authorList>
    </citation>
    <scope>NUCLEOTIDE SEQUENCE [LARGE SCALE GENOMIC DNA]</scope>
</reference>
<keyword evidence="2 5" id="KW-0413">Isomerase</keyword>
<dbReference type="InterPro" id="IPR011277">
    <property type="entry name" value="CM_T"/>
</dbReference>
<dbReference type="PIRSF" id="PIRSF001499">
    <property type="entry name" value="Chor_mut_pdh_Tpr"/>
    <property type="match status" value="1"/>
</dbReference>
<dbReference type="Gene3D" id="1.20.59.10">
    <property type="entry name" value="Chorismate mutase"/>
    <property type="match status" value="1"/>
</dbReference>
<dbReference type="InterPro" id="IPR050812">
    <property type="entry name" value="Preph/Arog_dehydrog"/>
</dbReference>
<dbReference type="NCBIfam" id="TIGR01799">
    <property type="entry name" value="CM_T"/>
    <property type="match status" value="1"/>
</dbReference>
<dbReference type="GO" id="GO:0008977">
    <property type="term" value="F:prephenate dehydrogenase (NAD+) activity"/>
    <property type="evidence" value="ECO:0007669"/>
    <property type="project" value="InterPro"/>
</dbReference>
<proteinExistence type="predicted"/>
<dbReference type="InterPro" id="IPR036263">
    <property type="entry name" value="Chorismate_II_sf"/>
</dbReference>
<evidence type="ECO:0000259" key="4">
    <source>
        <dbReference type="PROSITE" id="PS51176"/>
    </source>
</evidence>
<dbReference type="SUPFAM" id="SSF48600">
    <property type="entry name" value="Chorismate mutase II"/>
    <property type="match status" value="1"/>
</dbReference>
<dbReference type="PANTHER" id="PTHR21363">
    <property type="entry name" value="PREPHENATE DEHYDROGENASE"/>
    <property type="match status" value="1"/>
</dbReference>
<accession>A0A291BB69</accession>
<keyword evidence="2" id="KW-0520">NAD</keyword>
<dbReference type="Pfam" id="PF02153">
    <property type="entry name" value="PDH_N"/>
    <property type="match status" value="1"/>
</dbReference>
<dbReference type="InterPro" id="IPR036979">
    <property type="entry name" value="CM_dom_sf"/>
</dbReference>
<feature type="domain" description="Prephenate/arogenate dehydrogenase" evidence="4">
    <location>
        <begin position="81"/>
        <end position="343"/>
    </location>
</feature>
<dbReference type="SUPFAM" id="SSF51735">
    <property type="entry name" value="NAD(P)-binding Rossmann-fold domains"/>
    <property type="match status" value="1"/>
</dbReference>
<dbReference type="UniPathway" id="UPA00120">
    <property type="reaction ID" value="UER00203"/>
</dbReference>
<dbReference type="EMBL" id="CP020663">
    <property type="protein sequence ID" value="ATF10260.1"/>
    <property type="molecule type" value="Genomic_DNA"/>
</dbReference>
<organism evidence="5 6">
    <name type="scientific">Candidatus Enterovibrio altilux</name>
    <dbReference type="NCBI Taxonomy" id="1927128"/>
    <lineage>
        <taxon>Bacteria</taxon>
        <taxon>Pseudomonadati</taxon>
        <taxon>Pseudomonadota</taxon>
        <taxon>Gammaproteobacteria</taxon>
        <taxon>Vibrionales</taxon>
        <taxon>Vibrionaceae</taxon>
        <taxon>Enterovibrio</taxon>
    </lineage>
</organism>
<dbReference type="InterPro" id="IPR003099">
    <property type="entry name" value="Prephen_DH"/>
</dbReference>
<keyword evidence="6" id="KW-1185">Reference proteome</keyword>
<dbReference type="InterPro" id="IPR036291">
    <property type="entry name" value="NAD(P)-bd_dom_sf"/>
</dbReference>
<dbReference type="GO" id="GO:0006571">
    <property type="term" value="P:tyrosine biosynthetic process"/>
    <property type="evidence" value="ECO:0007669"/>
    <property type="project" value="UniProtKB-UniPathway"/>
</dbReference>